<dbReference type="InterPro" id="IPR003280">
    <property type="entry name" value="2pore_dom_K_chnl"/>
</dbReference>
<feature type="domain" description="Potassium channel" evidence="9">
    <location>
        <begin position="30"/>
        <end position="101"/>
    </location>
</feature>
<feature type="transmembrane region" description="Helical" evidence="8">
    <location>
        <begin position="78"/>
        <end position="102"/>
    </location>
</feature>
<keyword evidence="4 8" id="KW-1133">Transmembrane helix</keyword>
<dbReference type="PANTHER" id="PTHR11003">
    <property type="entry name" value="POTASSIUM CHANNEL, SUBFAMILY K"/>
    <property type="match status" value="1"/>
</dbReference>
<evidence type="ECO:0000256" key="4">
    <source>
        <dbReference type="ARBA" id="ARBA00022989"/>
    </source>
</evidence>
<keyword evidence="7 10" id="KW-0407">Ion channel</keyword>
<dbReference type="EMBL" id="JAXQNN010000008">
    <property type="protein sequence ID" value="MDZ5713691.1"/>
    <property type="molecule type" value="Genomic_DNA"/>
</dbReference>
<evidence type="ECO:0000256" key="3">
    <source>
        <dbReference type="ARBA" id="ARBA00022692"/>
    </source>
</evidence>
<reference evidence="10 11" key="1">
    <citation type="submission" date="2023-12" db="EMBL/GenBank/DDBJ databases">
        <title>Jeotgalibacillus haloalkaliphilus sp. nov., a novel salt-tolerant bacteria, isolated from the estuary of the Fenhe River into the Yellow River.</title>
        <authorList>
            <person name="Li Y."/>
        </authorList>
    </citation>
    <scope>NUCLEOTIDE SEQUENCE [LARGE SCALE GENOMIC DNA]</scope>
    <source>
        <strain evidence="10 11">HH7-29</strain>
    </source>
</reference>
<name>A0ABU5KR22_9BACL</name>
<organism evidence="10 11">
    <name type="scientific">Jeotgalibacillus haloalkalitolerans</name>
    <dbReference type="NCBI Taxonomy" id="3104292"/>
    <lineage>
        <taxon>Bacteria</taxon>
        <taxon>Bacillati</taxon>
        <taxon>Bacillota</taxon>
        <taxon>Bacilli</taxon>
        <taxon>Bacillales</taxon>
        <taxon>Caryophanaceae</taxon>
        <taxon>Jeotgalibacillus</taxon>
    </lineage>
</organism>
<evidence type="ECO:0000313" key="11">
    <source>
        <dbReference type="Proteomes" id="UP001292084"/>
    </source>
</evidence>
<evidence type="ECO:0000259" key="9">
    <source>
        <dbReference type="Pfam" id="PF07885"/>
    </source>
</evidence>
<dbReference type="Gene3D" id="1.10.287.70">
    <property type="match status" value="1"/>
</dbReference>
<protein>
    <submittedName>
        <fullName evidence="10">Potassium channel family protein</fullName>
    </submittedName>
</protein>
<dbReference type="RefSeq" id="WP_322422647.1">
    <property type="nucleotide sequence ID" value="NZ_JAXQNN010000008.1"/>
</dbReference>
<evidence type="ECO:0000313" key="10">
    <source>
        <dbReference type="EMBL" id="MDZ5713691.1"/>
    </source>
</evidence>
<evidence type="ECO:0000256" key="1">
    <source>
        <dbReference type="ARBA" id="ARBA00004141"/>
    </source>
</evidence>
<dbReference type="SUPFAM" id="SSF81324">
    <property type="entry name" value="Voltage-gated potassium channels"/>
    <property type="match status" value="1"/>
</dbReference>
<keyword evidence="2" id="KW-0813">Transport</keyword>
<evidence type="ECO:0000256" key="2">
    <source>
        <dbReference type="ARBA" id="ARBA00022448"/>
    </source>
</evidence>
<proteinExistence type="predicted"/>
<keyword evidence="5" id="KW-0406">Ion transport</keyword>
<accession>A0ABU5KR22</accession>
<dbReference type="Proteomes" id="UP001292084">
    <property type="component" value="Unassembled WGS sequence"/>
</dbReference>
<keyword evidence="6 8" id="KW-0472">Membrane</keyword>
<dbReference type="GO" id="GO:0034220">
    <property type="term" value="P:monoatomic ion transmembrane transport"/>
    <property type="evidence" value="ECO:0007669"/>
    <property type="project" value="UniProtKB-KW"/>
</dbReference>
<evidence type="ECO:0000256" key="5">
    <source>
        <dbReference type="ARBA" id="ARBA00023065"/>
    </source>
</evidence>
<gene>
    <name evidence="10" type="ORF">UFB30_15775</name>
</gene>
<feature type="transmembrane region" description="Helical" evidence="8">
    <location>
        <begin position="26"/>
        <end position="45"/>
    </location>
</feature>
<keyword evidence="11" id="KW-1185">Reference proteome</keyword>
<sequence length="121" mass="13776">MISFLITFQRMMRAILRGLKEPEFQVLLTLTIFTLISGTIFYSTVENLRVLDALYFSVTTLSTVGYGDFSPQTDFGKVFTIVYIFAGVGIIIGFATKIFELASTHQMELKKRKEQKKSDLE</sequence>
<dbReference type="PANTHER" id="PTHR11003:SF291">
    <property type="entry name" value="IP11374P"/>
    <property type="match status" value="1"/>
</dbReference>
<dbReference type="InterPro" id="IPR013099">
    <property type="entry name" value="K_chnl_dom"/>
</dbReference>
<comment type="caution">
    <text evidence="10">The sequence shown here is derived from an EMBL/GenBank/DDBJ whole genome shotgun (WGS) entry which is preliminary data.</text>
</comment>
<keyword evidence="3 8" id="KW-0812">Transmembrane</keyword>
<evidence type="ECO:0000256" key="7">
    <source>
        <dbReference type="ARBA" id="ARBA00023303"/>
    </source>
</evidence>
<comment type="subcellular location">
    <subcellularLocation>
        <location evidence="1">Membrane</location>
        <topology evidence="1">Multi-pass membrane protein</topology>
    </subcellularLocation>
</comment>
<dbReference type="Pfam" id="PF07885">
    <property type="entry name" value="Ion_trans_2"/>
    <property type="match status" value="1"/>
</dbReference>
<evidence type="ECO:0000256" key="8">
    <source>
        <dbReference type="SAM" id="Phobius"/>
    </source>
</evidence>
<evidence type="ECO:0000256" key="6">
    <source>
        <dbReference type="ARBA" id="ARBA00023136"/>
    </source>
</evidence>